<dbReference type="RefSeq" id="WP_379579752.1">
    <property type="nucleotide sequence ID" value="NZ_JBHUFV010000061.1"/>
</dbReference>
<reference evidence="4" key="1">
    <citation type="journal article" date="2019" name="Int. J. Syst. Evol. Microbiol.">
        <title>The Global Catalogue of Microorganisms (GCM) 10K type strain sequencing project: providing services to taxonomists for standard genome sequencing and annotation.</title>
        <authorList>
            <consortium name="The Broad Institute Genomics Platform"/>
            <consortium name="The Broad Institute Genome Sequencing Center for Infectious Disease"/>
            <person name="Wu L."/>
            <person name="Ma J."/>
        </authorList>
    </citation>
    <scope>NUCLEOTIDE SEQUENCE [LARGE SCALE GENOMIC DNA]</scope>
    <source>
        <strain evidence="4">ICMP 6774ER</strain>
    </source>
</reference>
<name>A0ABW4T7S1_9ACTN</name>
<evidence type="ECO:0000313" key="3">
    <source>
        <dbReference type="EMBL" id="MFD1938042.1"/>
    </source>
</evidence>
<dbReference type="GO" id="GO:0016787">
    <property type="term" value="F:hydrolase activity"/>
    <property type="evidence" value="ECO:0007669"/>
    <property type="project" value="UniProtKB-KW"/>
</dbReference>
<comment type="caution">
    <text evidence="3">The sequence shown here is derived from an EMBL/GenBank/DDBJ whole genome shotgun (WGS) entry which is preliminary data.</text>
</comment>
<dbReference type="EMBL" id="JBHUFV010000061">
    <property type="protein sequence ID" value="MFD1938042.1"/>
    <property type="molecule type" value="Genomic_DNA"/>
</dbReference>
<gene>
    <name evidence="3" type="ORF">ACFSKW_41865</name>
</gene>
<dbReference type="SUPFAM" id="SSF56601">
    <property type="entry name" value="beta-lactamase/transpeptidase-like"/>
    <property type="match status" value="1"/>
</dbReference>
<feature type="domain" description="Beta-lactamase-related" evidence="2">
    <location>
        <begin position="15"/>
        <end position="97"/>
    </location>
</feature>
<dbReference type="InterPro" id="IPR012338">
    <property type="entry name" value="Beta-lactam/transpept-like"/>
</dbReference>
<evidence type="ECO:0000313" key="4">
    <source>
        <dbReference type="Proteomes" id="UP001597368"/>
    </source>
</evidence>
<dbReference type="InterPro" id="IPR001466">
    <property type="entry name" value="Beta-lactam-related"/>
</dbReference>
<proteinExistence type="predicted"/>
<dbReference type="PANTHER" id="PTHR46825:SF9">
    <property type="entry name" value="BETA-LACTAMASE-RELATED DOMAIN-CONTAINING PROTEIN"/>
    <property type="match status" value="1"/>
</dbReference>
<dbReference type="InterPro" id="IPR050491">
    <property type="entry name" value="AmpC-like"/>
</dbReference>
<dbReference type="Proteomes" id="UP001597368">
    <property type="component" value="Unassembled WGS sequence"/>
</dbReference>
<organism evidence="3 4">
    <name type="scientific">Nonomuraea mangrovi</name>
    <dbReference type="NCBI Taxonomy" id="2316207"/>
    <lineage>
        <taxon>Bacteria</taxon>
        <taxon>Bacillati</taxon>
        <taxon>Actinomycetota</taxon>
        <taxon>Actinomycetes</taxon>
        <taxon>Streptosporangiales</taxon>
        <taxon>Streptosporangiaceae</taxon>
        <taxon>Nonomuraea</taxon>
    </lineage>
</organism>
<accession>A0ABW4T7S1</accession>
<evidence type="ECO:0000256" key="1">
    <source>
        <dbReference type="SAM" id="MobiDB-lite"/>
    </source>
</evidence>
<sequence>MLVGWTAPAYAGDQELIDDYRSVYGTPGVAAAVIDGSSVETIVHGRDGDDNAVTPRTPFRIASLSKSMTATAIMLLTDRFSVDDPVVKVLPEFKMADPRTPRSPSAHRARSSRPHETRSS</sequence>
<dbReference type="Gene3D" id="3.40.710.10">
    <property type="entry name" value="DD-peptidase/beta-lactamase superfamily"/>
    <property type="match status" value="1"/>
</dbReference>
<keyword evidence="3" id="KW-0378">Hydrolase</keyword>
<evidence type="ECO:0000259" key="2">
    <source>
        <dbReference type="Pfam" id="PF00144"/>
    </source>
</evidence>
<dbReference type="PANTHER" id="PTHR46825">
    <property type="entry name" value="D-ALANYL-D-ALANINE-CARBOXYPEPTIDASE/ENDOPEPTIDASE AMPH"/>
    <property type="match status" value="1"/>
</dbReference>
<protein>
    <submittedName>
        <fullName evidence="3">Serine hydrolase</fullName>
    </submittedName>
</protein>
<keyword evidence="4" id="KW-1185">Reference proteome</keyword>
<dbReference type="Pfam" id="PF00144">
    <property type="entry name" value="Beta-lactamase"/>
    <property type="match status" value="1"/>
</dbReference>
<feature type="region of interest" description="Disordered" evidence="1">
    <location>
        <begin position="94"/>
        <end position="120"/>
    </location>
</feature>